<dbReference type="InParanoid" id="A0E2R0"/>
<dbReference type="HOGENOM" id="CLU_1744074_0_0_1"/>
<gene>
    <name evidence="1" type="ORF">GSPATT00022749001</name>
</gene>
<name>A0E2R0_PARTE</name>
<evidence type="ECO:0000313" key="2">
    <source>
        <dbReference type="Proteomes" id="UP000000600"/>
    </source>
</evidence>
<dbReference type="EMBL" id="CT868655">
    <property type="protein sequence ID" value="CAK89577.1"/>
    <property type="molecule type" value="Genomic_DNA"/>
</dbReference>
<sequence length="150" mass="17813">MKRERFISQSNYIKIVTCQQSYYQKKMIIKEDLKQFDTQSQIISNKELYLQATDILILKFKRTQTYIQDLKINIIFDECRSQLQMQLLEKQQNQQQDCDIPINHILKRSKEEKKQSQNLSSSIFSKCSVCQNKILSEAGLGDNLKKKRKI</sequence>
<keyword evidence="2" id="KW-1185">Reference proteome</keyword>
<organism evidence="1 2">
    <name type="scientific">Paramecium tetraurelia</name>
    <dbReference type="NCBI Taxonomy" id="5888"/>
    <lineage>
        <taxon>Eukaryota</taxon>
        <taxon>Sar</taxon>
        <taxon>Alveolata</taxon>
        <taxon>Ciliophora</taxon>
        <taxon>Intramacronucleata</taxon>
        <taxon>Oligohymenophorea</taxon>
        <taxon>Peniculida</taxon>
        <taxon>Parameciidae</taxon>
        <taxon>Paramecium</taxon>
    </lineage>
</organism>
<evidence type="ECO:0000313" key="1">
    <source>
        <dbReference type="EMBL" id="CAK89577.1"/>
    </source>
</evidence>
<dbReference type="KEGG" id="ptm:GSPATT00022749001"/>
<dbReference type="Proteomes" id="UP000000600">
    <property type="component" value="Unassembled WGS sequence"/>
</dbReference>
<dbReference type="GeneID" id="5042759"/>
<dbReference type="AlphaFoldDB" id="A0E2R0"/>
<dbReference type="OrthoDB" id="10418527at2759"/>
<protein>
    <submittedName>
        <fullName evidence="1">Uncharacterized protein</fullName>
    </submittedName>
</protein>
<reference evidence="1 2" key="1">
    <citation type="journal article" date="2006" name="Nature">
        <title>Global trends of whole-genome duplications revealed by the ciliate Paramecium tetraurelia.</title>
        <authorList>
            <consortium name="Genoscope"/>
            <person name="Aury J.-M."/>
            <person name="Jaillon O."/>
            <person name="Duret L."/>
            <person name="Noel B."/>
            <person name="Jubin C."/>
            <person name="Porcel B.M."/>
            <person name="Segurens B."/>
            <person name="Daubin V."/>
            <person name="Anthouard V."/>
            <person name="Aiach N."/>
            <person name="Arnaiz O."/>
            <person name="Billaut A."/>
            <person name="Beisson J."/>
            <person name="Blanc I."/>
            <person name="Bouhouche K."/>
            <person name="Camara F."/>
            <person name="Duharcourt S."/>
            <person name="Guigo R."/>
            <person name="Gogendeau D."/>
            <person name="Katinka M."/>
            <person name="Keller A.-M."/>
            <person name="Kissmehl R."/>
            <person name="Klotz C."/>
            <person name="Koll F."/>
            <person name="Le Moue A."/>
            <person name="Lepere C."/>
            <person name="Malinsky S."/>
            <person name="Nowacki M."/>
            <person name="Nowak J.K."/>
            <person name="Plattner H."/>
            <person name="Poulain J."/>
            <person name="Ruiz F."/>
            <person name="Serrano V."/>
            <person name="Zagulski M."/>
            <person name="Dessen P."/>
            <person name="Betermier M."/>
            <person name="Weissenbach J."/>
            <person name="Scarpelli C."/>
            <person name="Schachter V."/>
            <person name="Sperling L."/>
            <person name="Meyer E."/>
            <person name="Cohen J."/>
            <person name="Wincker P."/>
        </authorList>
    </citation>
    <scope>NUCLEOTIDE SEQUENCE [LARGE SCALE GENOMIC DNA]</scope>
    <source>
        <strain evidence="1 2">Stock d4-2</strain>
    </source>
</reference>
<dbReference type="OMA" id="INHIPRR"/>
<accession>A0E2R0</accession>
<proteinExistence type="predicted"/>
<dbReference type="RefSeq" id="XP_001456974.1">
    <property type="nucleotide sequence ID" value="XM_001456937.2"/>
</dbReference>